<organism evidence="20 21">
    <name type="scientific">SAR86 cluster bacterium SAR86A</name>
    <dbReference type="NCBI Taxonomy" id="1123866"/>
    <lineage>
        <taxon>Bacteria</taxon>
        <taxon>Pseudomonadati</taxon>
        <taxon>Pseudomonadota</taxon>
        <taxon>Gammaproteobacteria</taxon>
        <taxon>SAR86 cluster</taxon>
    </lineage>
</organism>
<dbReference type="PROSITE" id="PS00844">
    <property type="entry name" value="DALA_DALA_LIGASE_2"/>
    <property type="match status" value="1"/>
</dbReference>
<keyword evidence="13 15" id="KW-0961">Cell wall biogenesis/degradation</keyword>
<dbReference type="PROSITE" id="PS50975">
    <property type="entry name" value="ATP_GRASP"/>
    <property type="match status" value="1"/>
</dbReference>
<evidence type="ECO:0000256" key="11">
    <source>
        <dbReference type="ARBA" id="ARBA00022960"/>
    </source>
</evidence>
<evidence type="ECO:0000313" key="21">
    <source>
        <dbReference type="Proteomes" id="UP000010305"/>
    </source>
</evidence>
<gene>
    <name evidence="15" type="primary">ddl</name>
    <name evidence="20" type="ORF">NT01SARS_0173</name>
</gene>
<dbReference type="InterPro" id="IPR005905">
    <property type="entry name" value="D_ala_D_ala"/>
</dbReference>
<feature type="binding site" evidence="17">
    <location>
        <position position="257"/>
    </location>
    <ligand>
        <name>Mg(2+)</name>
        <dbReference type="ChEBI" id="CHEBI:18420"/>
        <label>1</label>
    </ligand>
</feature>
<evidence type="ECO:0000256" key="7">
    <source>
        <dbReference type="ARBA" id="ARBA00022490"/>
    </source>
</evidence>
<dbReference type="InterPro" id="IPR013815">
    <property type="entry name" value="ATP_grasp_subdomain_1"/>
</dbReference>
<sequence length="305" mass="34385">MEDINKIAVICGGSSPEREVSINSGNGVKDALLQLGFKSDLIDYSDIQDFNDLYDYELVFIALHGFEGENGELQARLDKMNIIFTGSKSSACSNTWNKNLCKTILNENSINTPNSILLNNLKNCSNNPFDCFEKKFGYKPNLFMKPCEDGSSIDIFKISNDEDYKKAKLNCLNLEREFIFEESIEGREFTVTIIGNKCYPVIEIKTQNDFYDYDAKYISDDTILDQAKLSDNELNIINDIALRAFHALKCSGWARVDIIQDKNGNFNVIEINTVPGMTSHSCVPKSASFMGLSYQDVIKEILINV</sequence>
<dbReference type="Gene3D" id="3.40.50.20">
    <property type="match status" value="1"/>
</dbReference>
<reference evidence="20 21" key="1">
    <citation type="journal article" date="2012" name="ISME J.">
        <title>Genomic insights to SAR86, an abundant and uncultivated marine bacterial lineage.</title>
        <authorList>
            <person name="Dupont C.L."/>
            <person name="Rusch D.B."/>
            <person name="Yooseph S."/>
            <person name="Lombardo M.J."/>
            <person name="Richter R.A."/>
            <person name="Valas R."/>
            <person name="Novotny M."/>
            <person name="Yee-Greenbaum J."/>
            <person name="Selengut J.D."/>
            <person name="Haft D.H."/>
            <person name="Halpern A.L."/>
            <person name="Lasken R.S."/>
            <person name="Nealson K."/>
            <person name="Friedman R."/>
            <person name="Venter J.C."/>
        </authorList>
    </citation>
    <scope>NUCLEOTIDE SEQUENCE [LARGE SCALE GENOMIC DNA]</scope>
</reference>
<dbReference type="GO" id="GO:0008360">
    <property type="term" value="P:regulation of cell shape"/>
    <property type="evidence" value="ECO:0007669"/>
    <property type="project" value="UniProtKB-KW"/>
</dbReference>
<evidence type="ECO:0000256" key="3">
    <source>
        <dbReference type="ARBA" id="ARBA00004496"/>
    </source>
</evidence>
<keyword evidence="11 15" id="KW-0133">Cell shape</keyword>
<dbReference type="InterPro" id="IPR016185">
    <property type="entry name" value="PreATP-grasp_dom_sf"/>
</dbReference>
<keyword evidence="8 15" id="KW-0436">Ligase</keyword>
<name>J4UZ49_9GAMM</name>
<comment type="cofactor">
    <cofactor evidence="1">
        <name>Mn(2+)</name>
        <dbReference type="ChEBI" id="CHEBI:29035"/>
    </cofactor>
</comment>
<evidence type="ECO:0000256" key="17">
    <source>
        <dbReference type="PIRSR" id="PIRSR039102-3"/>
    </source>
</evidence>
<feature type="domain" description="ATP-grasp" evidence="19">
    <location>
        <begin position="102"/>
        <end position="303"/>
    </location>
</feature>
<keyword evidence="7 15" id="KW-0963">Cytoplasm</keyword>
<evidence type="ECO:0000256" key="14">
    <source>
        <dbReference type="ARBA" id="ARBA00047614"/>
    </source>
</evidence>
<feature type="binding site" evidence="17">
    <location>
        <position position="272"/>
    </location>
    <ligand>
        <name>Mg(2+)</name>
        <dbReference type="ChEBI" id="CHEBI:18420"/>
        <label>2</label>
    </ligand>
</feature>
<evidence type="ECO:0000256" key="8">
    <source>
        <dbReference type="ARBA" id="ARBA00022598"/>
    </source>
</evidence>
<evidence type="ECO:0000256" key="13">
    <source>
        <dbReference type="ARBA" id="ARBA00023316"/>
    </source>
</evidence>
<dbReference type="Proteomes" id="UP000010305">
    <property type="component" value="Unassembled WGS sequence"/>
</dbReference>
<keyword evidence="17" id="KW-0460">Magnesium</keyword>
<feature type="active site" evidence="16">
    <location>
        <position position="151"/>
    </location>
</feature>
<dbReference type="SUPFAM" id="SSF52440">
    <property type="entry name" value="PreATP-grasp domain"/>
    <property type="match status" value="1"/>
</dbReference>
<proteinExistence type="inferred from homology"/>
<comment type="similarity">
    <text evidence="5 15">Belongs to the D-alanine--D-alanine ligase family.</text>
</comment>
<dbReference type="GO" id="GO:0046872">
    <property type="term" value="F:metal ion binding"/>
    <property type="evidence" value="ECO:0007669"/>
    <property type="project" value="UniProtKB-KW"/>
</dbReference>
<dbReference type="GO" id="GO:0005524">
    <property type="term" value="F:ATP binding"/>
    <property type="evidence" value="ECO:0007669"/>
    <property type="project" value="UniProtKB-UniRule"/>
</dbReference>
<keyword evidence="10 18" id="KW-0067">ATP-binding</keyword>
<dbReference type="Pfam" id="PF07478">
    <property type="entry name" value="Dala_Dala_lig_C"/>
    <property type="match status" value="1"/>
</dbReference>
<dbReference type="PROSITE" id="PS00843">
    <property type="entry name" value="DALA_DALA_LIGASE_1"/>
    <property type="match status" value="1"/>
</dbReference>
<dbReference type="GO" id="GO:0005737">
    <property type="term" value="C:cytoplasm"/>
    <property type="evidence" value="ECO:0007669"/>
    <property type="project" value="UniProtKB-SubCell"/>
</dbReference>
<dbReference type="Gene3D" id="3.30.470.20">
    <property type="entry name" value="ATP-grasp fold, B domain"/>
    <property type="match status" value="1"/>
</dbReference>
<feature type="active site" evidence="16">
    <location>
        <position position="17"/>
    </location>
</feature>
<keyword evidence="17" id="KW-0464">Manganese</keyword>
<dbReference type="PANTHER" id="PTHR23132">
    <property type="entry name" value="D-ALANINE--D-ALANINE LIGASE"/>
    <property type="match status" value="1"/>
</dbReference>
<feature type="binding site" evidence="17">
    <location>
        <position position="270"/>
    </location>
    <ligand>
        <name>Mg(2+)</name>
        <dbReference type="ChEBI" id="CHEBI:18420"/>
        <label>2</label>
    </ligand>
</feature>
<dbReference type="SUPFAM" id="SSF56059">
    <property type="entry name" value="Glutathione synthetase ATP-binding domain-like"/>
    <property type="match status" value="1"/>
</dbReference>
<comment type="subcellular location">
    <subcellularLocation>
        <location evidence="3 15">Cytoplasm</location>
    </subcellularLocation>
</comment>
<keyword evidence="12 15" id="KW-0573">Peptidoglycan synthesis</keyword>
<comment type="catalytic activity">
    <reaction evidence="14 15">
        <text>2 D-alanine + ATP = D-alanyl-D-alanine + ADP + phosphate + H(+)</text>
        <dbReference type="Rhea" id="RHEA:11224"/>
        <dbReference type="ChEBI" id="CHEBI:15378"/>
        <dbReference type="ChEBI" id="CHEBI:30616"/>
        <dbReference type="ChEBI" id="CHEBI:43474"/>
        <dbReference type="ChEBI" id="CHEBI:57416"/>
        <dbReference type="ChEBI" id="CHEBI:57822"/>
        <dbReference type="ChEBI" id="CHEBI:456216"/>
        <dbReference type="EC" id="6.3.2.4"/>
    </reaction>
</comment>
<comment type="pathway">
    <text evidence="4 15">Cell wall biogenesis; peptidoglycan biosynthesis.</text>
</comment>
<dbReference type="HOGENOM" id="CLU_039268_1_2_6"/>
<dbReference type="InterPro" id="IPR011761">
    <property type="entry name" value="ATP-grasp"/>
</dbReference>
<dbReference type="InterPro" id="IPR011095">
    <property type="entry name" value="Dala_Dala_lig_C"/>
</dbReference>
<evidence type="ECO:0000256" key="10">
    <source>
        <dbReference type="ARBA" id="ARBA00022840"/>
    </source>
</evidence>
<evidence type="ECO:0000259" key="19">
    <source>
        <dbReference type="PROSITE" id="PS50975"/>
    </source>
</evidence>
<dbReference type="AlphaFoldDB" id="J4UZ49"/>
<dbReference type="GO" id="GO:0008716">
    <property type="term" value="F:D-alanine-D-alanine ligase activity"/>
    <property type="evidence" value="ECO:0007669"/>
    <property type="project" value="UniProtKB-UniRule"/>
</dbReference>
<protein>
    <recommendedName>
        <fullName evidence="6 15">D-alanine--D-alanine ligase</fullName>
        <ecNumber evidence="6 15">6.3.2.4</ecNumber>
    </recommendedName>
    <alternativeName>
        <fullName evidence="15">D-Ala-D-Ala ligase</fullName>
    </alternativeName>
    <alternativeName>
        <fullName evidence="15">D-alanylalanine synthetase</fullName>
    </alternativeName>
</protein>
<dbReference type="InterPro" id="IPR000291">
    <property type="entry name" value="D-Ala_lig_Van_CS"/>
</dbReference>
<dbReference type="STRING" id="1123866.NT01SARS_0173"/>
<dbReference type="HAMAP" id="MF_00047">
    <property type="entry name" value="Dala_Dala_lig"/>
    <property type="match status" value="1"/>
</dbReference>
<dbReference type="GO" id="GO:0009252">
    <property type="term" value="P:peptidoglycan biosynthetic process"/>
    <property type="evidence" value="ECO:0007669"/>
    <property type="project" value="UniProtKB-UniRule"/>
</dbReference>
<evidence type="ECO:0000256" key="2">
    <source>
        <dbReference type="ARBA" id="ARBA00003921"/>
    </source>
</evidence>
<keyword evidence="9 18" id="KW-0547">Nucleotide-binding</keyword>
<comment type="cofactor">
    <cofactor evidence="17">
        <name>Mg(2+)</name>
        <dbReference type="ChEBI" id="CHEBI:18420"/>
    </cofactor>
    <cofactor evidence="17">
        <name>Mn(2+)</name>
        <dbReference type="ChEBI" id="CHEBI:29035"/>
    </cofactor>
    <text evidence="17">Binds 2 magnesium or manganese ions per subunit.</text>
</comment>
<dbReference type="GO" id="GO:0071555">
    <property type="term" value="P:cell wall organization"/>
    <property type="evidence" value="ECO:0007669"/>
    <property type="project" value="UniProtKB-KW"/>
</dbReference>
<evidence type="ECO:0000256" key="5">
    <source>
        <dbReference type="ARBA" id="ARBA00010871"/>
    </source>
</evidence>
<evidence type="ECO:0000313" key="20">
    <source>
        <dbReference type="EMBL" id="EJP71697.1"/>
    </source>
</evidence>
<dbReference type="EMBL" id="JH611156">
    <property type="protein sequence ID" value="EJP71697.1"/>
    <property type="molecule type" value="Genomic_DNA"/>
</dbReference>
<feature type="binding site" evidence="17">
    <location>
        <position position="270"/>
    </location>
    <ligand>
        <name>Mg(2+)</name>
        <dbReference type="ChEBI" id="CHEBI:18420"/>
        <label>1</label>
    </ligand>
</feature>
<evidence type="ECO:0000256" key="16">
    <source>
        <dbReference type="PIRSR" id="PIRSR039102-1"/>
    </source>
</evidence>
<comment type="function">
    <text evidence="2 15">Cell wall formation.</text>
</comment>
<accession>J4UZ49</accession>
<evidence type="ECO:0000256" key="6">
    <source>
        <dbReference type="ARBA" id="ARBA00012216"/>
    </source>
</evidence>
<dbReference type="Gene3D" id="3.30.1490.20">
    <property type="entry name" value="ATP-grasp fold, A domain"/>
    <property type="match status" value="1"/>
</dbReference>
<evidence type="ECO:0000256" key="9">
    <source>
        <dbReference type="ARBA" id="ARBA00022741"/>
    </source>
</evidence>
<evidence type="ECO:0000256" key="18">
    <source>
        <dbReference type="PROSITE-ProRule" id="PRU00409"/>
    </source>
</evidence>
<evidence type="ECO:0000256" key="12">
    <source>
        <dbReference type="ARBA" id="ARBA00022984"/>
    </source>
</evidence>
<dbReference type="NCBIfam" id="NF002378">
    <property type="entry name" value="PRK01372.1"/>
    <property type="match status" value="1"/>
</dbReference>
<dbReference type="UniPathway" id="UPA00219"/>
<dbReference type="PANTHER" id="PTHR23132:SF23">
    <property type="entry name" value="D-ALANINE--D-ALANINE LIGASE B"/>
    <property type="match status" value="1"/>
</dbReference>
<keyword evidence="17" id="KW-0479">Metal-binding</keyword>
<feature type="active site" evidence="16">
    <location>
        <position position="281"/>
    </location>
</feature>
<dbReference type="EC" id="6.3.2.4" evidence="6 15"/>
<dbReference type="NCBIfam" id="TIGR01205">
    <property type="entry name" value="D_ala_D_alaTIGR"/>
    <property type="match status" value="1"/>
</dbReference>
<dbReference type="PIRSF" id="PIRSF039102">
    <property type="entry name" value="Ddl/VanB"/>
    <property type="match status" value="1"/>
</dbReference>
<evidence type="ECO:0000256" key="4">
    <source>
        <dbReference type="ARBA" id="ARBA00004752"/>
    </source>
</evidence>
<evidence type="ECO:0000256" key="1">
    <source>
        <dbReference type="ARBA" id="ARBA00001936"/>
    </source>
</evidence>
<evidence type="ECO:0000256" key="15">
    <source>
        <dbReference type="HAMAP-Rule" id="MF_00047"/>
    </source>
</evidence>